<dbReference type="InterPro" id="IPR050693">
    <property type="entry name" value="Hsp70_NEF-Inhibitors"/>
</dbReference>
<evidence type="ECO:0000256" key="2">
    <source>
        <dbReference type="ARBA" id="ARBA00015214"/>
    </source>
</evidence>
<keyword evidence="7" id="KW-1185">Reference proteome</keyword>
<protein>
    <recommendedName>
        <fullName evidence="3">Hsp70 nucleotide exchange factor FES1</fullName>
    </recommendedName>
    <alternativeName>
        <fullName evidence="2">Hsp70 nucleotide exchange factor fes1</fullName>
    </alternativeName>
</protein>
<keyword evidence="4" id="KW-0677">Repeat</keyword>
<dbReference type="InterPro" id="IPR011989">
    <property type="entry name" value="ARM-like"/>
</dbReference>
<dbReference type="SUPFAM" id="SSF48371">
    <property type="entry name" value="ARM repeat"/>
    <property type="match status" value="1"/>
</dbReference>
<evidence type="ECO:0000256" key="4">
    <source>
        <dbReference type="ARBA" id="ARBA00022737"/>
    </source>
</evidence>
<sequence length="288" mass="31958">MEKLLQWSIANQSDDKEVQARAPKPDPELLSQLFGQAADEPTLMKQNMAVIVSPEIDLENKLVAFDNFEMLIENLDNANNIENLELWEPLLSQLSSPENQLQALACSCIGTAAQNNPKSQKDFLKYAETENGTAKLVELALTSTPETKLKAIYALANIVRHNEKGVESFEKHNGWEVIAPILNNTSSPEKLKLRALSLLNASLSTSIDKSKLKKLQQDGVVSSLLKLIKVDGHIGCIDSATNIVTTLISHKYTFDAEEKKLLSQAVEQLEAMKDQISHEDLQRLKSVL</sequence>
<dbReference type="GO" id="GO:0005783">
    <property type="term" value="C:endoplasmic reticulum"/>
    <property type="evidence" value="ECO:0007669"/>
    <property type="project" value="TreeGrafter"/>
</dbReference>
<dbReference type="EMBL" id="JAEUBE010000511">
    <property type="protein sequence ID" value="KAH3659982.1"/>
    <property type="molecule type" value="Genomic_DNA"/>
</dbReference>
<dbReference type="Pfam" id="PF08609">
    <property type="entry name" value="Fes1"/>
    <property type="match status" value="1"/>
</dbReference>
<comment type="caution">
    <text evidence="6">The sequence shown here is derived from an EMBL/GenBank/DDBJ whole genome shotgun (WGS) entry which is preliminary data.</text>
</comment>
<evidence type="ECO:0000256" key="1">
    <source>
        <dbReference type="ARBA" id="ARBA00011045"/>
    </source>
</evidence>
<dbReference type="PANTHER" id="PTHR19316:SF18">
    <property type="entry name" value="HSP70-BINDING PROTEIN 1"/>
    <property type="match status" value="1"/>
</dbReference>
<reference evidence="6" key="1">
    <citation type="journal article" date="2021" name="Open Biol.">
        <title>Shared evolutionary footprints suggest mitochondrial oxidative damage underlies multiple complex I losses in fungi.</title>
        <authorList>
            <person name="Schikora-Tamarit M.A."/>
            <person name="Marcet-Houben M."/>
            <person name="Nosek J."/>
            <person name="Gabaldon T."/>
        </authorList>
    </citation>
    <scope>NUCLEOTIDE SEQUENCE</scope>
    <source>
        <strain evidence="6">CBS6075</strain>
    </source>
</reference>
<dbReference type="Gene3D" id="1.25.10.10">
    <property type="entry name" value="Leucine-rich Repeat Variant"/>
    <property type="match status" value="1"/>
</dbReference>
<evidence type="ECO:0000259" key="5">
    <source>
        <dbReference type="Pfam" id="PF08609"/>
    </source>
</evidence>
<dbReference type="GeneID" id="70239151"/>
<dbReference type="AlphaFoldDB" id="A0A9P8NVH0"/>
<evidence type="ECO:0000256" key="3">
    <source>
        <dbReference type="ARBA" id="ARBA00020719"/>
    </source>
</evidence>
<evidence type="ECO:0000313" key="6">
    <source>
        <dbReference type="EMBL" id="KAH3659982.1"/>
    </source>
</evidence>
<dbReference type="OrthoDB" id="10250458at2759"/>
<gene>
    <name evidence="6" type="ORF">OGAPHI_007187</name>
</gene>
<name>A0A9P8NVH0_9ASCO</name>
<accession>A0A9P8NVH0</accession>
<comment type="similarity">
    <text evidence="1">Belongs to the FES1 family.</text>
</comment>
<organism evidence="6 7">
    <name type="scientific">Ogataea philodendri</name>
    <dbReference type="NCBI Taxonomy" id="1378263"/>
    <lineage>
        <taxon>Eukaryota</taxon>
        <taxon>Fungi</taxon>
        <taxon>Dikarya</taxon>
        <taxon>Ascomycota</taxon>
        <taxon>Saccharomycotina</taxon>
        <taxon>Pichiomycetes</taxon>
        <taxon>Pichiales</taxon>
        <taxon>Pichiaceae</taxon>
        <taxon>Ogataea</taxon>
    </lineage>
</organism>
<dbReference type="InterPro" id="IPR016024">
    <property type="entry name" value="ARM-type_fold"/>
</dbReference>
<dbReference type="InterPro" id="IPR013918">
    <property type="entry name" value="Nucleotide_exch_fac_Fes1"/>
</dbReference>
<dbReference type="RefSeq" id="XP_046057693.1">
    <property type="nucleotide sequence ID" value="XM_046208555.1"/>
</dbReference>
<evidence type="ECO:0000313" key="7">
    <source>
        <dbReference type="Proteomes" id="UP000769157"/>
    </source>
</evidence>
<feature type="domain" description="Nucleotide exchange factor Fes1" evidence="5">
    <location>
        <begin position="1"/>
        <end position="81"/>
    </location>
</feature>
<dbReference type="Proteomes" id="UP000769157">
    <property type="component" value="Unassembled WGS sequence"/>
</dbReference>
<dbReference type="PANTHER" id="PTHR19316">
    <property type="entry name" value="PROTEIN FOLDING REGULATOR"/>
    <property type="match status" value="1"/>
</dbReference>
<reference evidence="6" key="2">
    <citation type="submission" date="2021-01" db="EMBL/GenBank/DDBJ databases">
        <authorList>
            <person name="Schikora-Tamarit M.A."/>
        </authorList>
    </citation>
    <scope>NUCLEOTIDE SEQUENCE</scope>
    <source>
        <strain evidence="6">CBS6075</strain>
    </source>
</reference>
<proteinExistence type="inferred from homology"/>
<dbReference type="GO" id="GO:0000774">
    <property type="term" value="F:adenyl-nucleotide exchange factor activity"/>
    <property type="evidence" value="ECO:0007669"/>
    <property type="project" value="TreeGrafter"/>
</dbReference>